<dbReference type="PROSITE" id="PS51420">
    <property type="entry name" value="RHO"/>
    <property type="match status" value="1"/>
</dbReference>
<dbReference type="PROSITE" id="PS51421">
    <property type="entry name" value="RAS"/>
    <property type="match status" value="1"/>
</dbReference>
<gene>
    <name evidence="2" type="ORF">TPC1_16372</name>
</gene>
<proteinExistence type="predicted"/>
<name>A0A146K8S1_9EUKA</name>
<dbReference type="CDD" id="cd00154">
    <property type="entry name" value="Rab"/>
    <property type="match status" value="1"/>
</dbReference>
<dbReference type="Gene3D" id="3.40.50.300">
    <property type="entry name" value="P-loop containing nucleotide triphosphate hydrolases"/>
    <property type="match status" value="1"/>
</dbReference>
<dbReference type="Pfam" id="PF00071">
    <property type="entry name" value="Ras"/>
    <property type="match status" value="1"/>
</dbReference>
<evidence type="ECO:0000256" key="1">
    <source>
        <dbReference type="ARBA" id="ARBA00022741"/>
    </source>
</evidence>
<organism evidence="2">
    <name type="scientific">Trepomonas sp. PC1</name>
    <dbReference type="NCBI Taxonomy" id="1076344"/>
    <lineage>
        <taxon>Eukaryota</taxon>
        <taxon>Metamonada</taxon>
        <taxon>Diplomonadida</taxon>
        <taxon>Hexamitidae</taxon>
        <taxon>Hexamitinae</taxon>
        <taxon>Trepomonas</taxon>
    </lineage>
</organism>
<keyword evidence="1" id="KW-0547">Nucleotide-binding</keyword>
<dbReference type="SUPFAM" id="SSF52540">
    <property type="entry name" value="P-loop containing nucleoside triphosphate hydrolases"/>
    <property type="match status" value="1"/>
</dbReference>
<dbReference type="AlphaFoldDB" id="A0A146K8S1"/>
<feature type="non-terminal residue" evidence="2">
    <location>
        <position position="173"/>
    </location>
</feature>
<dbReference type="FunFam" id="3.40.50.300:FF:000808">
    <property type="entry name" value="Small GTP-binding protein, putative"/>
    <property type="match status" value="1"/>
</dbReference>
<feature type="non-terminal residue" evidence="2">
    <location>
        <position position="1"/>
    </location>
</feature>
<dbReference type="PANTHER" id="PTHR47978">
    <property type="match status" value="1"/>
</dbReference>
<dbReference type="SMART" id="SM00175">
    <property type="entry name" value="RAB"/>
    <property type="match status" value="1"/>
</dbReference>
<dbReference type="InterPro" id="IPR027417">
    <property type="entry name" value="P-loop_NTPase"/>
</dbReference>
<evidence type="ECO:0000313" key="2">
    <source>
        <dbReference type="EMBL" id="JAP91869.1"/>
    </source>
</evidence>
<dbReference type="PROSITE" id="PS51419">
    <property type="entry name" value="RAB"/>
    <property type="match status" value="1"/>
</dbReference>
<dbReference type="InterPro" id="IPR001806">
    <property type="entry name" value="Small_GTPase"/>
</dbReference>
<protein>
    <submittedName>
        <fullName evidence="2">Rab-like protein</fullName>
    </submittedName>
</protein>
<dbReference type="SMART" id="SM00174">
    <property type="entry name" value="RHO"/>
    <property type="match status" value="1"/>
</dbReference>
<dbReference type="SMART" id="SM00173">
    <property type="entry name" value="RAS"/>
    <property type="match status" value="1"/>
</dbReference>
<dbReference type="EMBL" id="GDID01004737">
    <property type="protein sequence ID" value="JAP91869.1"/>
    <property type="molecule type" value="Transcribed_RNA"/>
</dbReference>
<dbReference type="PRINTS" id="PR00449">
    <property type="entry name" value="RASTRNSFRMNG"/>
</dbReference>
<dbReference type="SMART" id="SM00176">
    <property type="entry name" value="RAN"/>
    <property type="match status" value="1"/>
</dbReference>
<dbReference type="GO" id="GO:0005525">
    <property type="term" value="F:GTP binding"/>
    <property type="evidence" value="ECO:0007669"/>
    <property type="project" value="InterPro"/>
</dbReference>
<accession>A0A146K8S1</accession>
<dbReference type="InterPro" id="IPR005225">
    <property type="entry name" value="Small_GTP-bd"/>
</dbReference>
<dbReference type="NCBIfam" id="TIGR00231">
    <property type="entry name" value="small_GTP"/>
    <property type="match status" value="1"/>
</dbReference>
<reference evidence="2" key="1">
    <citation type="submission" date="2015-07" db="EMBL/GenBank/DDBJ databases">
        <title>Adaptation to a free-living lifestyle via gene acquisitions in the diplomonad Trepomonas sp. PC1.</title>
        <authorList>
            <person name="Xu F."/>
            <person name="Jerlstrom-Hultqvist J."/>
            <person name="Kolisko M."/>
            <person name="Simpson A.G.B."/>
            <person name="Roger A.J."/>
            <person name="Svard S.G."/>
            <person name="Andersson J.O."/>
        </authorList>
    </citation>
    <scope>NUCLEOTIDE SEQUENCE</scope>
    <source>
        <strain evidence="2">PC1</strain>
    </source>
</reference>
<sequence length="173" mass="19517">RIALVGDTSVGKSSIAIRYVDDVFNIQMTSTSGASFLRKTIQVQGTPLKLQIWDTAGQEKFRSLTPMYYRQADAVIVVFDVTREESYSNVNFWINEIKNKGKENALIVLVGNKIDKAGRKIKQETARKLASDEKIMYFETSACTNDGIEKLFQEIAESKNQELIDSSKGHKKE</sequence>
<dbReference type="GO" id="GO:0003924">
    <property type="term" value="F:GTPase activity"/>
    <property type="evidence" value="ECO:0007669"/>
    <property type="project" value="InterPro"/>
</dbReference>